<dbReference type="InterPro" id="IPR020843">
    <property type="entry name" value="ER"/>
</dbReference>
<dbReference type="InterPro" id="IPR013149">
    <property type="entry name" value="ADH-like_C"/>
</dbReference>
<dbReference type="Pfam" id="PF00107">
    <property type="entry name" value="ADH_zinc_N"/>
    <property type="match status" value="1"/>
</dbReference>
<reference evidence="4 5" key="1">
    <citation type="submission" date="2010-04" db="EMBL/GenBank/DDBJ databases">
        <authorList>
            <person name="Muzny D."/>
            <person name="Qin X."/>
            <person name="Deng J."/>
            <person name="Jiang H."/>
            <person name="Liu Y."/>
            <person name="Qu J."/>
            <person name="Song X.-Z."/>
            <person name="Zhang L."/>
            <person name="Thornton R."/>
            <person name="Coyle M."/>
            <person name="Francisco L."/>
            <person name="Jackson L."/>
            <person name="Javaid M."/>
            <person name="Korchina V."/>
            <person name="Kovar C."/>
            <person name="Mata R."/>
            <person name="Mathew T."/>
            <person name="Ngo R."/>
            <person name="Nguyen L."/>
            <person name="Nguyen N."/>
            <person name="Okwuonu G."/>
            <person name="Ongeri F."/>
            <person name="Pham C."/>
            <person name="Simmons D."/>
            <person name="Wilczek-Boney K."/>
            <person name="Hale W."/>
            <person name="Jakkamsetti A."/>
            <person name="Pham P."/>
            <person name="Ruth R."/>
            <person name="San Lucas F."/>
            <person name="Warren J."/>
            <person name="Zhang J."/>
            <person name="Zhao Z."/>
            <person name="Zhou C."/>
            <person name="Zhu D."/>
            <person name="Lee S."/>
            <person name="Bess C."/>
            <person name="Blankenburg K."/>
            <person name="Forbes L."/>
            <person name="Fu Q."/>
            <person name="Gubbala S."/>
            <person name="Hirani K."/>
            <person name="Jayaseelan J.C."/>
            <person name="Lara F."/>
            <person name="Munidasa M."/>
            <person name="Palculict T."/>
            <person name="Patil S."/>
            <person name="Pu L.-L."/>
            <person name="Saada N."/>
            <person name="Tang L."/>
            <person name="Weissenberger G."/>
            <person name="Zhu Y."/>
            <person name="Hemphill L."/>
            <person name="Shang Y."/>
            <person name="Youmans B."/>
            <person name="Ayvaz T."/>
            <person name="Ross M."/>
            <person name="Santibanez J."/>
            <person name="Aqrawi P."/>
            <person name="Gross S."/>
            <person name="Joshi V."/>
            <person name="Fowler G."/>
            <person name="Nazareth L."/>
            <person name="Reid J."/>
            <person name="Worley K."/>
            <person name="Petrosino J."/>
            <person name="Highlander S."/>
            <person name="Gibbs R."/>
        </authorList>
    </citation>
    <scope>NUCLEOTIDE SEQUENCE [LARGE SCALE GENOMIC DNA]</scope>
    <source>
        <strain evidence="4 5">ATCC BAA-614</strain>
    </source>
</reference>
<dbReference type="InterPro" id="IPR036291">
    <property type="entry name" value="NAD(P)-bd_dom_sf"/>
</dbReference>
<evidence type="ECO:0000259" key="3">
    <source>
        <dbReference type="SMART" id="SM00829"/>
    </source>
</evidence>
<dbReference type="SMART" id="SM00829">
    <property type="entry name" value="PKS_ER"/>
    <property type="match status" value="1"/>
</dbReference>
<evidence type="ECO:0000313" key="4">
    <source>
        <dbReference type="EMBL" id="EFG78504.1"/>
    </source>
</evidence>
<evidence type="ECO:0000256" key="2">
    <source>
        <dbReference type="ARBA" id="ARBA00023002"/>
    </source>
</evidence>
<dbReference type="PANTHER" id="PTHR48106:SF18">
    <property type="entry name" value="QUINONE OXIDOREDUCTASE PIG3"/>
    <property type="match status" value="1"/>
</dbReference>
<dbReference type="InterPro" id="IPR013154">
    <property type="entry name" value="ADH-like_N"/>
</dbReference>
<dbReference type="SUPFAM" id="SSF50129">
    <property type="entry name" value="GroES-like"/>
    <property type="match status" value="1"/>
</dbReference>
<dbReference type="HOGENOM" id="CLU_026673_3_1_11"/>
<dbReference type="GO" id="GO:0070402">
    <property type="term" value="F:NADPH binding"/>
    <property type="evidence" value="ECO:0007669"/>
    <property type="project" value="TreeGrafter"/>
</dbReference>
<dbReference type="GO" id="GO:0003960">
    <property type="term" value="F:quinone reductase (NADPH) activity"/>
    <property type="evidence" value="ECO:0007669"/>
    <property type="project" value="UniProtKB-EC"/>
</dbReference>
<comment type="caution">
    <text evidence="4">The sequence shown here is derived from an EMBL/GenBank/DDBJ whole genome shotgun (WGS) entry which is preliminary data.</text>
</comment>
<protein>
    <submittedName>
        <fullName evidence="4">GroES-like protein</fullName>
        <ecNumber evidence="4">1.6.5.5</ecNumber>
    </submittedName>
</protein>
<dbReference type="InterPro" id="IPR011032">
    <property type="entry name" value="GroES-like_sf"/>
</dbReference>
<dbReference type="EC" id="1.6.5.5" evidence="4"/>
<dbReference type="RefSeq" id="WP_007170633.1">
    <property type="nucleotide sequence ID" value="NZ_GG770556.1"/>
</dbReference>
<keyword evidence="1" id="KW-0521">NADP</keyword>
<dbReference type="eggNOG" id="COG0604">
    <property type="taxonomic scope" value="Bacteria"/>
</dbReference>
<organism evidence="4 5">
    <name type="scientific">Mycobacterium parascrofulaceum ATCC BAA-614</name>
    <dbReference type="NCBI Taxonomy" id="525368"/>
    <lineage>
        <taxon>Bacteria</taxon>
        <taxon>Bacillati</taxon>
        <taxon>Actinomycetota</taxon>
        <taxon>Actinomycetes</taxon>
        <taxon>Mycobacteriales</taxon>
        <taxon>Mycobacteriaceae</taxon>
        <taxon>Mycobacterium</taxon>
        <taxon>Mycobacterium simiae complex</taxon>
    </lineage>
</organism>
<evidence type="ECO:0000256" key="1">
    <source>
        <dbReference type="ARBA" id="ARBA00022857"/>
    </source>
</evidence>
<accession>D5P618</accession>
<name>D5P618_9MYCO</name>
<dbReference type="PANTHER" id="PTHR48106">
    <property type="entry name" value="QUINONE OXIDOREDUCTASE PIG3-RELATED"/>
    <property type="match status" value="1"/>
</dbReference>
<gene>
    <name evidence="4" type="primary">qor</name>
    <name evidence="4" type="ORF">HMPREF0591_1612</name>
</gene>
<dbReference type="Gene3D" id="3.40.50.720">
    <property type="entry name" value="NAD(P)-binding Rossmann-like Domain"/>
    <property type="match status" value="1"/>
</dbReference>
<evidence type="ECO:0000313" key="5">
    <source>
        <dbReference type="Proteomes" id="UP000003653"/>
    </source>
</evidence>
<dbReference type="Pfam" id="PF08240">
    <property type="entry name" value="ADH_N"/>
    <property type="match status" value="1"/>
</dbReference>
<dbReference type="Proteomes" id="UP000003653">
    <property type="component" value="Unassembled WGS sequence"/>
</dbReference>
<feature type="domain" description="Enoyl reductase (ER)" evidence="3">
    <location>
        <begin position="33"/>
        <end position="348"/>
    </location>
</feature>
<keyword evidence="5" id="KW-1185">Reference proteome</keyword>
<dbReference type="EMBL" id="ADNV01000116">
    <property type="protein sequence ID" value="EFG78504.1"/>
    <property type="molecule type" value="Genomic_DNA"/>
</dbReference>
<dbReference type="Gene3D" id="3.90.180.10">
    <property type="entry name" value="Medium-chain alcohol dehydrogenases, catalytic domain"/>
    <property type="match status" value="1"/>
</dbReference>
<proteinExistence type="predicted"/>
<keyword evidence="2 4" id="KW-0560">Oxidoreductase</keyword>
<sequence length="353" mass="35896">MTNLTTTTPPYNLLVDEQVSENGVSVMRALVGGVGPDWEPREIAVPVAGAGQVLIRVQAAGINRADLYMLEGSYNPNSKTSAVFTAGLELAGEVAAVGDGVTSVRVGDRVCGAGLGAFAEYAVLDARHVIALPASLSWIDAAALPVGLATEHDALVTQGGFTTGASVLVIGGTTAIGLIAIQLAKALGASMVAATTTSADKTSVLTAAGADVVVNTRTGDLVDAVTTATGGAGVDVVLDHIGGQLFADAFAATSLKGTVVNIGRLGGAQSTIDLNTLSFRRLRVLGTTFSVRTADEMAAVCAALQPEVMAAVDDGRIHPVIDQVFGFDDARKAADRLRSNATTGKTVLTMEHP</sequence>
<dbReference type="AlphaFoldDB" id="D5P618"/>
<dbReference type="SUPFAM" id="SSF51735">
    <property type="entry name" value="NAD(P)-binding Rossmann-fold domains"/>
    <property type="match status" value="1"/>
</dbReference>